<dbReference type="Gene3D" id="3.30.1360.10">
    <property type="entry name" value="RNA polymerase, RBP11-like subunit"/>
    <property type="match status" value="1"/>
</dbReference>
<evidence type="ECO:0000256" key="2">
    <source>
        <dbReference type="ARBA" id="ARBA00022083"/>
    </source>
</evidence>
<dbReference type="InterPro" id="IPR001514">
    <property type="entry name" value="DNA-dir_RNA_pol_30-40kDasu_CS"/>
</dbReference>
<dbReference type="GO" id="GO:0003899">
    <property type="term" value="F:DNA-directed RNA polymerase activity"/>
    <property type="evidence" value="ECO:0007669"/>
    <property type="project" value="InterPro"/>
</dbReference>
<evidence type="ECO:0000256" key="1">
    <source>
        <dbReference type="ARBA" id="ARBA00004123"/>
    </source>
</evidence>
<dbReference type="PANTHER" id="PTHR11800">
    <property type="entry name" value="DNA-DIRECTED RNA POLYMERASE"/>
    <property type="match status" value="1"/>
</dbReference>
<evidence type="ECO:0000256" key="7">
    <source>
        <dbReference type="SAM" id="MobiDB-lite"/>
    </source>
</evidence>
<dbReference type="InterPro" id="IPR011262">
    <property type="entry name" value="DNA-dir_RNA_pol_insert"/>
</dbReference>
<dbReference type="GO" id="GO:0005666">
    <property type="term" value="C:RNA polymerase III complex"/>
    <property type="evidence" value="ECO:0007669"/>
    <property type="project" value="TreeGrafter"/>
</dbReference>
<sequence length="355" mass="40473">MSKNTKKSSSSKKAADNEKVPNEILENQRTRVSVGNAGVENTRGVYYSGAYTSLGYDNSFSLERFKKNFQIKVLQDKPDHLVFEMIGVDAPIANALRRILIAEIPTMAIEKVFIINNTSILQDEVLAHRLGLIPIKVDPRKFNFKQASKEYTAEDTLIFKLNVRCYKDENGETVNGTVTSGQLKWEPTEDQESMFGENPEDFPRPVHDDIPIVKLRPGQTVDIQLYCEKNIGREHIKWSPVGTASYRLMPDITVDSSKFDKKQAEKLKATCPKNVFDIEDSYQVIAARPLDCTMCRECIRDPEFENVVKLERIRDHFIYSIESLGALPPKVLFQEAIKILIEKCDDIENSLKEMM</sequence>
<dbReference type="NCBIfam" id="NF001988">
    <property type="entry name" value="PRK00783.1"/>
    <property type="match status" value="1"/>
</dbReference>
<dbReference type="FunFam" id="2.170.120.12:FF:000003">
    <property type="entry name" value="Dna-directed rna polymerases i and iii subunit"/>
    <property type="match status" value="1"/>
</dbReference>
<dbReference type="InterPro" id="IPR036643">
    <property type="entry name" value="RNApol_insert_sf"/>
</dbReference>
<dbReference type="GO" id="GO:0005736">
    <property type="term" value="C:RNA polymerase I complex"/>
    <property type="evidence" value="ECO:0007669"/>
    <property type="project" value="TreeGrafter"/>
</dbReference>
<dbReference type="GO" id="GO:0046983">
    <property type="term" value="F:protein dimerization activity"/>
    <property type="evidence" value="ECO:0007669"/>
    <property type="project" value="InterPro"/>
</dbReference>
<dbReference type="PROSITE" id="PS00446">
    <property type="entry name" value="RNA_POL_D_30KD"/>
    <property type="match status" value="1"/>
</dbReference>
<dbReference type="Gene3D" id="2.170.120.12">
    <property type="entry name" value="DNA-directed RNA polymerase, insert domain"/>
    <property type="match status" value="1"/>
</dbReference>
<dbReference type="GO" id="GO:0003677">
    <property type="term" value="F:DNA binding"/>
    <property type="evidence" value="ECO:0007669"/>
    <property type="project" value="InterPro"/>
</dbReference>
<feature type="compositionally biased region" description="Basic and acidic residues" evidence="7">
    <location>
        <begin position="13"/>
        <end position="27"/>
    </location>
</feature>
<dbReference type="SUPFAM" id="SSF55257">
    <property type="entry name" value="RBP11-like subunits of RNA polymerase"/>
    <property type="match status" value="1"/>
</dbReference>
<dbReference type="InterPro" id="IPR022842">
    <property type="entry name" value="RNAP_Rpo3/Rpb3/RPAC1"/>
</dbReference>
<keyword evidence="5" id="KW-0539">Nucleus</keyword>
<name>F4Q915_CACFS</name>
<reference evidence="10" key="1">
    <citation type="journal article" date="2011" name="Genome Res.">
        <title>Phylogeny-wide analysis of social amoeba genomes highlights ancient origins for complex intercellular communication.</title>
        <authorList>
            <person name="Heidel A.J."/>
            <person name="Lawal H.M."/>
            <person name="Felder M."/>
            <person name="Schilde C."/>
            <person name="Helps N.R."/>
            <person name="Tunggal B."/>
            <person name="Rivero F."/>
            <person name="John U."/>
            <person name="Schleicher M."/>
            <person name="Eichinger L."/>
            <person name="Platzer M."/>
            <person name="Noegel A.A."/>
            <person name="Schaap P."/>
            <person name="Gloeckner G."/>
        </authorList>
    </citation>
    <scope>NUCLEOTIDE SEQUENCE [LARGE SCALE GENOMIC DNA]</scope>
    <source>
        <strain evidence="10">SH3</strain>
    </source>
</reference>
<keyword evidence="4" id="KW-0804">Transcription</keyword>
<dbReference type="InterPro" id="IPR036603">
    <property type="entry name" value="RBP11-like"/>
</dbReference>
<dbReference type="GO" id="GO:0006351">
    <property type="term" value="P:DNA-templated transcription"/>
    <property type="evidence" value="ECO:0007669"/>
    <property type="project" value="InterPro"/>
</dbReference>
<accession>F4Q915</accession>
<dbReference type="InterPro" id="IPR050518">
    <property type="entry name" value="Rpo3/RPB3_RNA_Pol_subunit"/>
</dbReference>
<keyword evidence="3" id="KW-0240">DNA-directed RNA polymerase</keyword>
<keyword evidence="10" id="KW-1185">Reference proteome</keyword>
<dbReference type="InterPro" id="IPR033901">
    <property type="entry name" value="RNAPI/III_AC40"/>
</dbReference>
<dbReference type="AlphaFoldDB" id="F4Q915"/>
<comment type="subcellular location">
    <subcellularLocation>
        <location evidence="1">Nucleus</location>
    </subcellularLocation>
</comment>
<evidence type="ECO:0000256" key="6">
    <source>
        <dbReference type="ARBA" id="ARBA00025804"/>
    </source>
</evidence>
<dbReference type="EMBL" id="GL883026">
    <property type="protein sequence ID" value="EGG15184.1"/>
    <property type="molecule type" value="Genomic_DNA"/>
</dbReference>
<dbReference type="KEGG" id="dfa:DFA_10010"/>
<gene>
    <name evidence="9" type="primary">rpa5</name>
    <name evidence="9" type="ORF">DFA_10010</name>
</gene>
<dbReference type="PANTHER" id="PTHR11800:SF13">
    <property type="entry name" value="DNA-DIRECTED RNA POLYMERASES I AND III SUBUNIT RPAC1"/>
    <property type="match status" value="1"/>
</dbReference>
<evidence type="ECO:0000259" key="8">
    <source>
        <dbReference type="SMART" id="SM00662"/>
    </source>
</evidence>
<dbReference type="InterPro" id="IPR011263">
    <property type="entry name" value="DNA-dir_RNA_pol_RpoA/D/Rpb3"/>
</dbReference>
<protein>
    <recommendedName>
        <fullName evidence="2">DNA-directed RNA polymerases I and III subunit RPAC1</fullName>
    </recommendedName>
</protein>
<feature type="region of interest" description="Disordered" evidence="7">
    <location>
        <begin position="1"/>
        <end position="27"/>
    </location>
</feature>
<dbReference type="OMA" id="KKKCRAF"/>
<feature type="compositionally biased region" description="Basic residues" evidence="7">
    <location>
        <begin position="1"/>
        <end position="10"/>
    </location>
</feature>
<evidence type="ECO:0000256" key="3">
    <source>
        <dbReference type="ARBA" id="ARBA00022478"/>
    </source>
</evidence>
<evidence type="ECO:0000313" key="9">
    <source>
        <dbReference type="EMBL" id="EGG15184.1"/>
    </source>
</evidence>
<comment type="similarity">
    <text evidence="6">Belongs to the archaeal Rpo3/eukaryotic RPB3 RNA polymerase subunit family.</text>
</comment>
<evidence type="ECO:0000256" key="4">
    <source>
        <dbReference type="ARBA" id="ARBA00023163"/>
    </source>
</evidence>
<dbReference type="STRING" id="1054147.F4Q915"/>
<dbReference type="CDD" id="cd07032">
    <property type="entry name" value="RNAP_I_II_AC40"/>
    <property type="match status" value="1"/>
</dbReference>
<dbReference type="SMART" id="SM00662">
    <property type="entry name" value="RPOLD"/>
    <property type="match status" value="1"/>
</dbReference>
<dbReference type="OrthoDB" id="270173at2759"/>
<dbReference type="SUPFAM" id="SSF56553">
    <property type="entry name" value="Insert subdomain of RNA polymerase alpha subunit"/>
    <property type="match status" value="1"/>
</dbReference>
<feature type="domain" description="DNA-directed RNA polymerase RpoA/D/Rpb3-type" evidence="8">
    <location>
        <begin position="80"/>
        <end position="350"/>
    </location>
</feature>
<dbReference type="Pfam" id="PF01193">
    <property type="entry name" value="RNA_pol_L"/>
    <property type="match status" value="1"/>
</dbReference>
<proteinExistence type="inferred from homology"/>
<organism evidence="9 10">
    <name type="scientific">Cavenderia fasciculata</name>
    <name type="common">Slime mold</name>
    <name type="synonym">Dictyostelium fasciculatum</name>
    <dbReference type="NCBI Taxonomy" id="261658"/>
    <lineage>
        <taxon>Eukaryota</taxon>
        <taxon>Amoebozoa</taxon>
        <taxon>Evosea</taxon>
        <taxon>Eumycetozoa</taxon>
        <taxon>Dictyostelia</taxon>
        <taxon>Acytosteliales</taxon>
        <taxon>Cavenderiaceae</taxon>
        <taxon>Cavenderia</taxon>
    </lineage>
</organism>
<evidence type="ECO:0000313" key="10">
    <source>
        <dbReference type="Proteomes" id="UP000007797"/>
    </source>
</evidence>
<dbReference type="Proteomes" id="UP000007797">
    <property type="component" value="Unassembled WGS sequence"/>
</dbReference>
<evidence type="ECO:0000256" key="5">
    <source>
        <dbReference type="ARBA" id="ARBA00023242"/>
    </source>
</evidence>
<dbReference type="Pfam" id="PF01000">
    <property type="entry name" value="RNA_pol_A_bac"/>
    <property type="match status" value="1"/>
</dbReference>
<dbReference type="RefSeq" id="XP_004351904.1">
    <property type="nucleotide sequence ID" value="XM_004351852.1"/>
</dbReference>
<dbReference type="GeneID" id="14867179"/>
<dbReference type="HAMAP" id="MF_00320">
    <property type="entry name" value="RNApol_arch_Rpo3"/>
    <property type="match status" value="1"/>
</dbReference>